<organism evidence="7 8">
    <name type="scientific">Leucocoprinus birnbaumii</name>
    <dbReference type="NCBI Taxonomy" id="56174"/>
    <lineage>
        <taxon>Eukaryota</taxon>
        <taxon>Fungi</taxon>
        <taxon>Dikarya</taxon>
        <taxon>Basidiomycota</taxon>
        <taxon>Agaricomycotina</taxon>
        <taxon>Agaricomycetes</taxon>
        <taxon>Agaricomycetidae</taxon>
        <taxon>Agaricales</taxon>
        <taxon>Agaricineae</taxon>
        <taxon>Agaricaceae</taxon>
        <taxon>Leucocoprinus</taxon>
    </lineage>
</organism>
<dbReference type="SFLD" id="SFLDS00019">
    <property type="entry name" value="Glutathione_Transferase_(cytos"/>
    <property type="match status" value="1"/>
</dbReference>
<dbReference type="GO" id="GO:0005737">
    <property type="term" value="C:cytoplasm"/>
    <property type="evidence" value="ECO:0007669"/>
    <property type="project" value="TreeGrafter"/>
</dbReference>
<dbReference type="EMBL" id="JANIEX010000150">
    <property type="protein sequence ID" value="KAJ3572237.1"/>
    <property type="molecule type" value="Genomic_DNA"/>
</dbReference>
<sequence length="215" mass="24019">MVLKLYGFHLSPPSQLVAAVLHEKQVPFEFVQVDLTKGEQKSQEYLAKQPFGQVPLLDDDGVVVYESRAICRYLEAKYPHQGTQLIPTELGKLALFERAFFTEISHFDAHAGAIFFEAIVKKLQGGEPDYNKVDDWSKALSAKLDVYDQILSKQKYLAGDELTLADLTHLPIGSVLLLSGGIDITQGRPNVARWFNELSARESWVKVKAGLKSTI</sequence>
<dbReference type="InterPro" id="IPR004045">
    <property type="entry name" value="Glutathione_S-Trfase_N"/>
</dbReference>
<accession>A0AAD5YT11</accession>
<evidence type="ECO:0000259" key="5">
    <source>
        <dbReference type="PROSITE" id="PS50404"/>
    </source>
</evidence>
<comment type="similarity">
    <text evidence="1">Belongs to the GST superfamily. Phi family.</text>
</comment>
<name>A0AAD5YT11_9AGAR</name>
<dbReference type="Proteomes" id="UP001213000">
    <property type="component" value="Unassembled WGS sequence"/>
</dbReference>
<comment type="catalytic activity">
    <reaction evidence="4">
        <text>RX + glutathione = an S-substituted glutathione + a halide anion + H(+)</text>
        <dbReference type="Rhea" id="RHEA:16437"/>
        <dbReference type="ChEBI" id="CHEBI:15378"/>
        <dbReference type="ChEBI" id="CHEBI:16042"/>
        <dbReference type="ChEBI" id="CHEBI:17792"/>
        <dbReference type="ChEBI" id="CHEBI:57925"/>
        <dbReference type="ChEBI" id="CHEBI:90779"/>
        <dbReference type="EC" id="2.5.1.18"/>
    </reaction>
</comment>
<reference evidence="7" key="1">
    <citation type="submission" date="2022-07" db="EMBL/GenBank/DDBJ databases">
        <title>Genome Sequence of Leucocoprinus birnbaumii.</title>
        <authorList>
            <person name="Buettner E."/>
        </authorList>
    </citation>
    <scope>NUCLEOTIDE SEQUENCE</scope>
    <source>
        <strain evidence="7">VT141</strain>
    </source>
</reference>
<dbReference type="SUPFAM" id="SSF47616">
    <property type="entry name" value="GST C-terminal domain-like"/>
    <property type="match status" value="1"/>
</dbReference>
<dbReference type="Gene3D" id="1.20.1050.10">
    <property type="match status" value="1"/>
</dbReference>
<evidence type="ECO:0000256" key="4">
    <source>
        <dbReference type="ARBA" id="ARBA00047960"/>
    </source>
</evidence>
<gene>
    <name evidence="7" type="ORF">NP233_g3218</name>
</gene>
<dbReference type="Gene3D" id="3.40.30.10">
    <property type="entry name" value="Glutaredoxin"/>
    <property type="match status" value="1"/>
</dbReference>
<dbReference type="FunFam" id="3.40.30.10:FF:000016">
    <property type="entry name" value="Glutathione S-transferase F2"/>
    <property type="match status" value="1"/>
</dbReference>
<dbReference type="AlphaFoldDB" id="A0AAD5YT11"/>
<dbReference type="SFLD" id="SFLDG01154">
    <property type="entry name" value="Main.5:_Phi-like"/>
    <property type="match status" value="1"/>
</dbReference>
<evidence type="ECO:0000256" key="3">
    <source>
        <dbReference type="ARBA" id="ARBA00022679"/>
    </source>
</evidence>
<dbReference type="PANTHER" id="PTHR43900:SF3">
    <property type="entry name" value="GLUTATHIONE S-TRANSFERASE RHO"/>
    <property type="match status" value="1"/>
</dbReference>
<dbReference type="InterPro" id="IPR036249">
    <property type="entry name" value="Thioredoxin-like_sf"/>
</dbReference>
<dbReference type="GO" id="GO:0004364">
    <property type="term" value="F:glutathione transferase activity"/>
    <property type="evidence" value="ECO:0007669"/>
    <property type="project" value="UniProtKB-EC"/>
</dbReference>
<feature type="domain" description="GST N-terminal" evidence="5">
    <location>
        <begin position="1"/>
        <end position="82"/>
    </location>
</feature>
<keyword evidence="3" id="KW-0808">Transferase</keyword>
<evidence type="ECO:0000259" key="6">
    <source>
        <dbReference type="PROSITE" id="PS50405"/>
    </source>
</evidence>
<dbReference type="InterPro" id="IPR010987">
    <property type="entry name" value="Glutathione-S-Trfase_C-like"/>
</dbReference>
<proteinExistence type="inferred from homology"/>
<dbReference type="CDD" id="cd03053">
    <property type="entry name" value="GST_N_Phi"/>
    <property type="match status" value="1"/>
</dbReference>
<evidence type="ECO:0000313" key="7">
    <source>
        <dbReference type="EMBL" id="KAJ3572237.1"/>
    </source>
</evidence>
<dbReference type="PANTHER" id="PTHR43900">
    <property type="entry name" value="GLUTATHIONE S-TRANSFERASE RHO"/>
    <property type="match status" value="1"/>
</dbReference>
<dbReference type="FunFam" id="1.20.1050.10:FF:000004">
    <property type="entry name" value="Glutathione S-transferase F2"/>
    <property type="match status" value="1"/>
</dbReference>
<dbReference type="InterPro" id="IPR040079">
    <property type="entry name" value="Glutathione_S-Trfase"/>
</dbReference>
<dbReference type="EC" id="2.5.1.18" evidence="2"/>
<dbReference type="PROSITE" id="PS50404">
    <property type="entry name" value="GST_NTER"/>
    <property type="match status" value="1"/>
</dbReference>
<dbReference type="GO" id="GO:0009636">
    <property type="term" value="P:response to toxic substance"/>
    <property type="evidence" value="ECO:0007669"/>
    <property type="project" value="UniProtKB-ARBA"/>
</dbReference>
<protein>
    <recommendedName>
        <fullName evidence="2">glutathione transferase</fullName>
        <ecNumber evidence="2">2.5.1.18</ecNumber>
    </recommendedName>
</protein>
<dbReference type="SUPFAM" id="SSF52833">
    <property type="entry name" value="Thioredoxin-like"/>
    <property type="match status" value="1"/>
</dbReference>
<keyword evidence="8" id="KW-1185">Reference proteome</keyword>
<dbReference type="InterPro" id="IPR036282">
    <property type="entry name" value="Glutathione-S-Trfase_C_sf"/>
</dbReference>
<dbReference type="GO" id="GO:0006749">
    <property type="term" value="P:glutathione metabolic process"/>
    <property type="evidence" value="ECO:0007669"/>
    <property type="project" value="TreeGrafter"/>
</dbReference>
<dbReference type="PROSITE" id="PS50405">
    <property type="entry name" value="GST_CTER"/>
    <property type="match status" value="1"/>
</dbReference>
<evidence type="ECO:0000313" key="8">
    <source>
        <dbReference type="Proteomes" id="UP001213000"/>
    </source>
</evidence>
<evidence type="ECO:0000256" key="2">
    <source>
        <dbReference type="ARBA" id="ARBA00012452"/>
    </source>
</evidence>
<dbReference type="InterPro" id="IPR004046">
    <property type="entry name" value="GST_C"/>
</dbReference>
<comment type="caution">
    <text evidence="7">The sequence shown here is derived from an EMBL/GenBank/DDBJ whole genome shotgun (WGS) entry which is preliminary data.</text>
</comment>
<dbReference type="Pfam" id="PF13417">
    <property type="entry name" value="GST_N_3"/>
    <property type="match status" value="1"/>
</dbReference>
<dbReference type="Pfam" id="PF00043">
    <property type="entry name" value="GST_C"/>
    <property type="match status" value="1"/>
</dbReference>
<feature type="domain" description="GST C-terminal" evidence="6">
    <location>
        <begin position="89"/>
        <end position="215"/>
    </location>
</feature>
<evidence type="ECO:0000256" key="1">
    <source>
        <dbReference type="ARBA" id="ARBA00010128"/>
    </source>
</evidence>
<dbReference type="GO" id="GO:0043295">
    <property type="term" value="F:glutathione binding"/>
    <property type="evidence" value="ECO:0007669"/>
    <property type="project" value="TreeGrafter"/>
</dbReference>
<dbReference type="SFLD" id="SFLDG00358">
    <property type="entry name" value="Main_(cytGST)"/>
    <property type="match status" value="1"/>
</dbReference>